<sequence>MALAGPVHAGPVLTDQAGRQAAVPEDPQRVVCLAPSLTETVFALKQGERVVGVSQFSDYPPQAAKLPRVGSYVRPELERILARKPDLCLAVKDGNPRQVVDRLEQFGIPVYAFAPYSLKQVLEMVPRLGQILNCPDQAEILHRRLSHSIDAARARAEAASSRPRVLYLAGLAPLIGVGGDTYLHELIATAGGSNVTVDSAGYPRLSYEDILRLAPDVVLLPSMGGRERAVEAKKRLQRWEHLPAVTQGRVHIVDADRFNRPGPRLVQALETLTALLHPGAEAVMESK</sequence>
<reference evidence="3 4" key="2">
    <citation type="journal article" date="2010" name="Stand. Genomic Sci.">
        <title>Complete genome sequence of Desulfohalobium retbaense type strain (HR(100)).</title>
        <authorList>
            <person name="Spring S."/>
            <person name="Nolan M."/>
            <person name="Lapidus A."/>
            <person name="Glavina Del Rio T."/>
            <person name="Copeland A."/>
            <person name="Tice H."/>
            <person name="Cheng J.F."/>
            <person name="Lucas S."/>
            <person name="Land M."/>
            <person name="Chen F."/>
            <person name="Bruce D."/>
            <person name="Goodwin L."/>
            <person name="Pitluck S."/>
            <person name="Ivanova N."/>
            <person name="Mavromatis K."/>
            <person name="Mikhailova N."/>
            <person name="Pati A."/>
            <person name="Chen A."/>
            <person name="Palaniappan K."/>
            <person name="Hauser L."/>
            <person name="Chang Y.J."/>
            <person name="Jeffries C.D."/>
            <person name="Munk C."/>
            <person name="Kiss H."/>
            <person name="Chain P."/>
            <person name="Han C."/>
            <person name="Brettin T."/>
            <person name="Detter J.C."/>
            <person name="Schuler E."/>
            <person name="Goker M."/>
            <person name="Rohde M."/>
            <person name="Bristow J."/>
            <person name="Eisen J.A."/>
            <person name="Markowitz V."/>
            <person name="Hugenholtz P."/>
            <person name="Kyrpides N.C."/>
            <person name="Klenk H.P."/>
        </authorList>
    </citation>
    <scope>NUCLEOTIDE SEQUENCE [LARGE SCALE GENOMIC DNA]</scope>
    <source>
        <strain evidence="3 4">DSM 5692</strain>
    </source>
</reference>
<dbReference type="PANTHER" id="PTHR30535:SF34">
    <property type="entry name" value="MOLYBDATE-BINDING PROTEIN MOLA"/>
    <property type="match status" value="1"/>
</dbReference>
<evidence type="ECO:0000313" key="4">
    <source>
        <dbReference type="Proteomes" id="UP000001052"/>
    </source>
</evidence>
<dbReference type="InterPro" id="IPR050902">
    <property type="entry name" value="ABC_Transporter_SBP"/>
</dbReference>
<evidence type="ECO:0000259" key="2">
    <source>
        <dbReference type="PROSITE" id="PS50983"/>
    </source>
</evidence>
<dbReference type="EMBL" id="CP001734">
    <property type="protein sequence ID" value="ACV67331.1"/>
    <property type="molecule type" value="Genomic_DNA"/>
</dbReference>
<evidence type="ECO:0000256" key="1">
    <source>
        <dbReference type="ARBA" id="ARBA00022729"/>
    </source>
</evidence>
<dbReference type="NCBIfam" id="NF038402">
    <property type="entry name" value="TroA_like"/>
    <property type="match status" value="1"/>
</dbReference>
<accession>C8WZ56</accession>
<feature type="domain" description="Fe/B12 periplasmic-binding" evidence="2">
    <location>
        <begin position="29"/>
        <end position="280"/>
    </location>
</feature>
<gene>
    <name evidence="3" type="ordered locus">Dret_0029</name>
</gene>
<protein>
    <submittedName>
        <fullName evidence="3">Periplasmic binding protein</fullName>
    </submittedName>
</protein>
<dbReference type="Proteomes" id="UP000001052">
    <property type="component" value="Chromosome"/>
</dbReference>
<dbReference type="SUPFAM" id="SSF53807">
    <property type="entry name" value="Helical backbone' metal receptor"/>
    <property type="match status" value="1"/>
</dbReference>
<dbReference type="eggNOG" id="COG0614">
    <property type="taxonomic scope" value="Bacteria"/>
</dbReference>
<dbReference type="RefSeq" id="WP_015750491.1">
    <property type="nucleotide sequence ID" value="NC_013223.1"/>
</dbReference>
<evidence type="ECO:0000313" key="3">
    <source>
        <dbReference type="EMBL" id="ACV67331.1"/>
    </source>
</evidence>
<dbReference type="InterPro" id="IPR002491">
    <property type="entry name" value="ABC_transptr_periplasmic_BD"/>
</dbReference>
<dbReference type="STRING" id="485915.Dret_0029"/>
<keyword evidence="1" id="KW-0732">Signal</keyword>
<dbReference type="AlphaFoldDB" id="C8WZ56"/>
<reference evidence="4" key="1">
    <citation type="submission" date="2009-09" db="EMBL/GenBank/DDBJ databases">
        <title>The complete chromosome of Desulfohalobium retbaense DSM 5692.</title>
        <authorList>
            <consortium name="US DOE Joint Genome Institute (JGI-PGF)"/>
            <person name="Lucas S."/>
            <person name="Copeland A."/>
            <person name="Lapidus A."/>
            <person name="Glavina del Rio T."/>
            <person name="Dalin E."/>
            <person name="Tice H."/>
            <person name="Bruce D."/>
            <person name="Goodwin L."/>
            <person name="Pitluck S."/>
            <person name="Kyrpides N."/>
            <person name="Mavromatis K."/>
            <person name="Ivanova N."/>
            <person name="Mikhailova N."/>
            <person name="Munk A.C."/>
            <person name="Brettin T."/>
            <person name="Detter J.C."/>
            <person name="Han C."/>
            <person name="Tapia R."/>
            <person name="Larimer F."/>
            <person name="Land M."/>
            <person name="Hauser L."/>
            <person name="Markowitz V."/>
            <person name="Cheng J.-F."/>
            <person name="Hugenholtz P."/>
            <person name="Woyke T."/>
            <person name="Wu D."/>
            <person name="Spring S."/>
            <person name="Klenk H.-P."/>
            <person name="Eisen J.A."/>
        </authorList>
    </citation>
    <scope>NUCLEOTIDE SEQUENCE [LARGE SCALE GENOMIC DNA]</scope>
    <source>
        <strain evidence="4">DSM 5692</strain>
    </source>
</reference>
<organism evidence="3 4">
    <name type="scientific">Desulfohalobium retbaense (strain ATCC 49708 / DSM 5692 / JCM 16813 / HR100)</name>
    <dbReference type="NCBI Taxonomy" id="485915"/>
    <lineage>
        <taxon>Bacteria</taxon>
        <taxon>Pseudomonadati</taxon>
        <taxon>Thermodesulfobacteriota</taxon>
        <taxon>Desulfovibrionia</taxon>
        <taxon>Desulfovibrionales</taxon>
        <taxon>Desulfohalobiaceae</taxon>
        <taxon>Desulfohalobium</taxon>
    </lineage>
</organism>
<dbReference type="InterPro" id="IPR054828">
    <property type="entry name" value="Vit_B12_bind_prot"/>
</dbReference>
<proteinExistence type="predicted"/>
<dbReference type="Pfam" id="PF01497">
    <property type="entry name" value="Peripla_BP_2"/>
    <property type="match status" value="1"/>
</dbReference>
<dbReference type="Gene3D" id="3.40.50.1980">
    <property type="entry name" value="Nitrogenase molybdenum iron protein domain"/>
    <property type="match status" value="2"/>
</dbReference>
<dbReference type="PANTHER" id="PTHR30535">
    <property type="entry name" value="VITAMIN B12-BINDING PROTEIN"/>
    <property type="match status" value="1"/>
</dbReference>
<name>C8WZ56_DESRD</name>
<dbReference type="PROSITE" id="PS50983">
    <property type="entry name" value="FE_B12_PBP"/>
    <property type="match status" value="1"/>
</dbReference>
<keyword evidence="4" id="KW-1185">Reference proteome</keyword>
<dbReference type="HOGENOM" id="CLU_038034_2_8_7"/>
<dbReference type="KEGG" id="drt:Dret_0029"/>
<dbReference type="CDD" id="cd01144">
    <property type="entry name" value="BtuF"/>
    <property type="match status" value="1"/>
</dbReference>